<sequence>ESLERTRNEIIEFFEFEKLENNNWKFVFTSVKTIYNIEKALNTIFTLVSE</sequence>
<reference evidence="1" key="1">
    <citation type="journal article" date="2014" name="Front. Microbiol.">
        <title>High frequency of phylogenetically diverse reductive dehalogenase-homologous genes in deep subseafloor sedimentary metagenomes.</title>
        <authorList>
            <person name="Kawai M."/>
            <person name="Futagami T."/>
            <person name="Toyoda A."/>
            <person name="Takaki Y."/>
            <person name="Nishi S."/>
            <person name="Hori S."/>
            <person name="Arai W."/>
            <person name="Tsubouchi T."/>
            <person name="Morono Y."/>
            <person name="Uchiyama I."/>
            <person name="Ito T."/>
            <person name="Fujiyama A."/>
            <person name="Inagaki F."/>
            <person name="Takami H."/>
        </authorList>
    </citation>
    <scope>NUCLEOTIDE SEQUENCE</scope>
    <source>
        <strain evidence="1">Expedition CK06-06</strain>
    </source>
</reference>
<proteinExistence type="predicted"/>
<evidence type="ECO:0000313" key="1">
    <source>
        <dbReference type="EMBL" id="GAH45491.1"/>
    </source>
</evidence>
<feature type="non-terminal residue" evidence="1">
    <location>
        <position position="1"/>
    </location>
</feature>
<protein>
    <submittedName>
        <fullName evidence="1">Uncharacterized protein</fullName>
    </submittedName>
</protein>
<gene>
    <name evidence="1" type="ORF">S03H2_17167</name>
</gene>
<dbReference type="AlphaFoldDB" id="X1FIN0"/>
<dbReference type="InterPro" id="IPR027417">
    <property type="entry name" value="P-loop_NTPase"/>
</dbReference>
<dbReference type="Gene3D" id="3.40.50.300">
    <property type="entry name" value="P-loop containing nucleotide triphosphate hydrolases"/>
    <property type="match status" value="1"/>
</dbReference>
<accession>X1FIN0</accession>
<comment type="caution">
    <text evidence="1">The sequence shown here is derived from an EMBL/GenBank/DDBJ whole genome shotgun (WGS) entry which is preliminary data.</text>
</comment>
<name>X1FIN0_9ZZZZ</name>
<organism evidence="1">
    <name type="scientific">marine sediment metagenome</name>
    <dbReference type="NCBI Taxonomy" id="412755"/>
    <lineage>
        <taxon>unclassified sequences</taxon>
        <taxon>metagenomes</taxon>
        <taxon>ecological metagenomes</taxon>
    </lineage>
</organism>
<dbReference type="EMBL" id="BARU01008831">
    <property type="protein sequence ID" value="GAH45491.1"/>
    <property type="molecule type" value="Genomic_DNA"/>
</dbReference>